<proteinExistence type="predicted"/>
<organism evidence="3 4">
    <name type="scientific">Putridiphycobacter roseus</name>
    <dbReference type="NCBI Taxonomy" id="2219161"/>
    <lineage>
        <taxon>Bacteria</taxon>
        <taxon>Pseudomonadati</taxon>
        <taxon>Bacteroidota</taxon>
        <taxon>Flavobacteriia</taxon>
        <taxon>Flavobacteriales</taxon>
        <taxon>Crocinitomicaceae</taxon>
        <taxon>Putridiphycobacter</taxon>
    </lineage>
</organism>
<sequence length="217" mass="24891">MIKSFFNTLSFLFHPLFIPIIGLYFLFTLPSFTPGLIEKSLHHISPDIQTAIYLIITMLLIIAPGISILIMMWSKLIKTVYMESKQERTYAIATILMYTAFCYVYLRKMMIDQPNYEFLLVYIFSILCIVLACFIINFYTKISLHTAGFFGLIGTIIGYFNHQINYNLLLILLLVLIGGIVASGRLYLKAHKNAEVLSGMVVGFGIAFLCMKFEWFL</sequence>
<evidence type="ECO:0000256" key="1">
    <source>
        <dbReference type="SAM" id="Phobius"/>
    </source>
</evidence>
<name>A0A2W1N4T5_9FLAO</name>
<reference evidence="3 4" key="1">
    <citation type="submission" date="2018-06" db="EMBL/GenBank/DDBJ databases">
        <title>The draft genome sequence of Crocinitomix sp. SM1701.</title>
        <authorList>
            <person name="Zhang X."/>
        </authorList>
    </citation>
    <scope>NUCLEOTIDE SEQUENCE [LARGE SCALE GENOMIC DNA]</scope>
    <source>
        <strain evidence="3 4">SM1701</strain>
    </source>
</reference>
<keyword evidence="1" id="KW-0472">Membrane</keyword>
<keyword evidence="1" id="KW-1133">Transmembrane helix</keyword>
<comment type="caution">
    <text evidence="3">The sequence shown here is derived from an EMBL/GenBank/DDBJ whole genome shotgun (WGS) entry which is preliminary data.</text>
</comment>
<evidence type="ECO:0000313" key="4">
    <source>
        <dbReference type="Proteomes" id="UP000249248"/>
    </source>
</evidence>
<feature type="transmembrane region" description="Helical" evidence="1">
    <location>
        <begin position="89"/>
        <end position="106"/>
    </location>
</feature>
<gene>
    <name evidence="3" type="ORF">DNU06_03105</name>
</gene>
<dbReference type="EMBL" id="QKSB01000001">
    <property type="protein sequence ID" value="PZE18834.1"/>
    <property type="molecule type" value="Genomic_DNA"/>
</dbReference>
<dbReference type="Pfam" id="PF01569">
    <property type="entry name" value="PAP2"/>
    <property type="match status" value="1"/>
</dbReference>
<dbReference type="OrthoDB" id="9786064at2"/>
<dbReference type="AlphaFoldDB" id="A0A2W1N4T5"/>
<feature type="transmembrane region" description="Helical" evidence="1">
    <location>
        <begin position="118"/>
        <end position="135"/>
    </location>
</feature>
<feature type="transmembrane region" description="Helical" evidence="1">
    <location>
        <begin position="166"/>
        <end position="184"/>
    </location>
</feature>
<keyword evidence="4" id="KW-1185">Reference proteome</keyword>
<dbReference type="RefSeq" id="WP_111061735.1">
    <property type="nucleotide sequence ID" value="NZ_JBHUCU010000007.1"/>
</dbReference>
<dbReference type="Proteomes" id="UP000249248">
    <property type="component" value="Unassembled WGS sequence"/>
</dbReference>
<feature type="transmembrane region" description="Helical" evidence="1">
    <location>
        <begin position="12"/>
        <end position="32"/>
    </location>
</feature>
<evidence type="ECO:0000313" key="3">
    <source>
        <dbReference type="EMBL" id="PZE18834.1"/>
    </source>
</evidence>
<dbReference type="Gene3D" id="1.20.144.10">
    <property type="entry name" value="Phosphatidic acid phosphatase type 2/haloperoxidase"/>
    <property type="match status" value="1"/>
</dbReference>
<feature type="transmembrane region" description="Helical" evidence="1">
    <location>
        <begin position="142"/>
        <end position="160"/>
    </location>
</feature>
<keyword evidence="1" id="KW-0812">Transmembrane</keyword>
<protein>
    <recommendedName>
        <fullName evidence="2">Phosphatidic acid phosphatase type 2/haloperoxidase domain-containing protein</fullName>
    </recommendedName>
</protein>
<accession>A0A2W1N4T5</accession>
<feature type="domain" description="Phosphatidic acid phosphatase type 2/haloperoxidase" evidence="2">
    <location>
        <begin position="142"/>
        <end position="215"/>
    </location>
</feature>
<dbReference type="InterPro" id="IPR000326">
    <property type="entry name" value="PAP2/HPO"/>
</dbReference>
<feature type="transmembrane region" description="Helical" evidence="1">
    <location>
        <begin position="196"/>
        <end position="216"/>
    </location>
</feature>
<feature type="transmembrane region" description="Helical" evidence="1">
    <location>
        <begin position="52"/>
        <end position="77"/>
    </location>
</feature>
<evidence type="ECO:0000259" key="2">
    <source>
        <dbReference type="Pfam" id="PF01569"/>
    </source>
</evidence>